<feature type="compositionally biased region" description="Polar residues" evidence="2">
    <location>
        <begin position="8"/>
        <end position="17"/>
    </location>
</feature>
<evidence type="ECO:0000313" key="4">
    <source>
        <dbReference type="EMBL" id="CEK47829.1"/>
    </source>
</evidence>
<dbReference type="EMBL" id="HACG01000964">
    <property type="protein sequence ID" value="CEK47829.1"/>
    <property type="molecule type" value="Transcribed_RNA"/>
</dbReference>
<feature type="domain" description="C2H2-type" evidence="3">
    <location>
        <begin position="66"/>
        <end position="90"/>
    </location>
</feature>
<name>A0A0B6XV88_9EUPU</name>
<proteinExistence type="predicted"/>
<dbReference type="AlphaFoldDB" id="A0A0B6XV88"/>
<evidence type="ECO:0000256" key="2">
    <source>
        <dbReference type="SAM" id="MobiDB-lite"/>
    </source>
</evidence>
<keyword evidence="1" id="KW-0479">Metal-binding</keyword>
<evidence type="ECO:0000259" key="3">
    <source>
        <dbReference type="PROSITE" id="PS50157"/>
    </source>
</evidence>
<protein>
    <recommendedName>
        <fullName evidence="3">C2H2-type domain-containing protein</fullName>
    </recommendedName>
</protein>
<keyword evidence="1" id="KW-0862">Zinc</keyword>
<gene>
    <name evidence="4" type="primary">ORF2366</name>
</gene>
<feature type="compositionally biased region" description="Basic and acidic residues" evidence="2">
    <location>
        <begin position="50"/>
        <end position="59"/>
    </location>
</feature>
<feature type="non-terminal residue" evidence="4">
    <location>
        <position position="90"/>
    </location>
</feature>
<feature type="non-terminal residue" evidence="4">
    <location>
        <position position="1"/>
    </location>
</feature>
<evidence type="ECO:0000256" key="1">
    <source>
        <dbReference type="PROSITE-ProRule" id="PRU00042"/>
    </source>
</evidence>
<dbReference type="GO" id="GO:0008270">
    <property type="term" value="F:zinc ion binding"/>
    <property type="evidence" value="ECO:0007669"/>
    <property type="project" value="UniProtKB-KW"/>
</dbReference>
<keyword evidence="1" id="KW-0863">Zinc-finger</keyword>
<dbReference type="PROSITE" id="PS50157">
    <property type="entry name" value="ZINC_FINGER_C2H2_2"/>
    <property type="match status" value="1"/>
</dbReference>
<accession>A0A0B6XV88</accession>
<dbReference type="InterPro" id="IPR013087">
    <property type="entry name" value="Znf_C2H2_type"/>
</dbReference>
<feature type="compositionally biased region" description="Polar residues" evidence="2">
    <location>
        <begin position="24"/>
        <end position="45"/>
    </location>
</feature>
<sequence>ATIDEAIQHSNTCNHNKSGGVENQIASESQSSMANEVASEVNSTDVEPELEQKQTDGKDVENHSVFPCLLCGLAFQSLSAREEHVSRAHD</sequence>
<reference evidence="4" key="1">
    <citation type="submission" date="2014-12" db="EMBL/GenBank/DDBJ databases">
        <title>Insight into the proteome of Arion vulgaris.</title>
        <authorList>
            <person name="Aradska J."/>
            <person name="Bulat T."/>
            <person name="Smidak R."/>
            <person name="Sarate P."/>
            <person name="Gangsoo J."/>
            <person name="Sialana F."/>
            <person name="Bilban M."/>
            <person name="Lubec G."/>
        </authorList>
    </citation>
    <scope>NUCLEOTIDE SEQUENCE</scope>
    <source>
        <tissue evidence="4">Skin</tissue>
    </source>
</reference>
<dbReference type="PROSITE" id="PS00028">
    <property type="entry name" value="ZINC_FINGER_C2H2_1"/>
    <property type="match status" value="1"/>
</dbReference>
<feature type="region of interest" description="Disordered" evidence="2">
    <location>
        <begin position="1"/>
        <end position="59"/>
    </location>
</feature>
<organism evidence="4">
    <name type="scientific">Arion vulgaris</name>
    <dbReference type="NCBI Taxonomy" id="1028688"/>
    <lineage>
        <taxon>Eukaryota</taxon>
        <taxon>Metazoa</taxon>
        <taxon>Spiralia</taxon>
        <taxon>Lophotrochozoa</taxon>
        <taxon>Mollusca</taxon>
        <taxon>Gastropoda</taxon>
        <taxon>Heterobranchia</taxon>
        <taxon>Euthyneura</taxon>
        <taxon>Panpulmonata</taxon>
        <taxon>Eupulmonata</taxon>
        <taxon>Stylommatophora</taxon>
        <taxon>Helicina</taxon>
        <taxon>Arionoidea</taxon>
        <taxon>Arionidae</taxon>
        <taxon>Arion</taxon>
    </lineage>
</organism>